<dbReference type="PANTHER" id="PTHR11040">
    <property type="entry name" value="ZINC/IRON TRANSPORTER"/>
    <property type="match status" value="1"/>
</dbReference>
<feature type="transmembrane region" description="Helical" evidence="8">
    <location>
        <begin position="102"/>
        <end position="121"/>
    </location>
</feature>
<keyword evidence="4 8" id="KW-0812">Transmembrane</keyword>
<evidence type="ECO:0000256" key="2">
    <source>
        <dbReference type="ARBA" id="ARBA00006939"/>
    </source>
</evidence>
<name>A0ABP8LJ75_9BACT</name>
<keyword evidence="6 8" id="KW-1133">Transmembrane helix</keyword>
<comment type="subcellular location">
    <subcellularLocation>
        <location evidence="1">Cell membrane</location>
        <topology evidence="1">Multi-pass membrane protein</topology>
    </subcellularLocation>
</comment>
<evidence type="ECO:0000256" key="8">
    <source>
        <dbReference type="SAM" id="Phobius"/>
    </source>
</evidence>
<comment type="caution">
    <text evidence="9">The sequence shown here is derived from an EMBL/GenBank/DDBJ whole genome shotgun (WGS) entry which is preliminary data.</text>
</comment>
<evidence type="ECO:0000256" key="7">
    <source>
        <dbReference type="ARBA" id="ARBA00023136"/>
    </source>
</evidence>
<evidence type="ECO:0000256" key="4">
    <source>
        <dbReference type="ARBA" id="ARBA00022692"/>
    </source>
</evidence>
<gene>
    <name evidence="9" type="ORF">GCM10023188_14570</name>
</gene>
<evidence type="ECO:0000256" key="5">
    <source>
        <dbReference type="ARBA" id="ARBA00022833"/>
    </source>
</evidence>
<accession>A0ABP8LJ75</accession>
<feature type="transmembrane region" description="Helical" evidence="8">
    <location>
        <begin position="192"/>
        <end position="213"/>
    </location>
</feature>
<feature type="transmembrane region" description="Helical" evidence="8">
    <location>
        <begin position="165"/>
        <end position="186"/>
    </location>
</feature>
<keyword evidence="5" id="KW-0862">Zinc</keyword>
<evidence type="ECO:0000313" key="9">
    <source>
        <dbReference type="EMBL" id="GAA4429337.1"/>
    </source>
</evidence>
<comment type="similarity">
    <text evidence="2">Belongs to the ZIP transporter (TC 2.A.5) family.</text>
</comment>
<organism evidence="9 10">
    <name type="scientific">Pontibacter saemangeumensis</name>
    <dbReference type="NCBI Taxonomy" id="1084525"/>
    <lineage>
        <taxon>Bacteria</taxon>
        <taxon>Pseudomonadati</taxon>
        <taxon>Bacteroidota</taxon>
        <taxon>Cytophagia</taxon>
        <taxon>Cytophagales</taxon>
        <taxon>Hymenobacteraceae</taxon>
        <taxon>Pontibacter</taxon>
    </lineage>
</organism>
<keyword evidence="10" id="KW-1185">Reference proteome</keyword>
<feature type="transmembrane region" description="Helical" evidence="8">
    <location>
        <begin position="6"/>
        <end position="28"/>
    </location>
</feature>
<feature type="transmembrane region" description="Helical" evidence="8">
    <location>
        <begin position="64"/>
        <end position="81"/>
    </location>
</feature>
<dbReference type="Proteomes" id="UP001500552">
    <property type="component" value="Unassembled WGS sequence"/>
</dbReference>
<dbReference type="PANTHER" id="PTHR11040:SF211">
    <property type="entry name" value="ZINC TRANSPORTER ZIP11"/>
    <property type="match status" value="1"/>
</dbReference>
<evidence type="ECO:0000256" key="3">
    <source>
        <dbReference type="ARBA" id="ARBA00022475"/>
    </source>
</evidence>
<dbReference type="InterPro" id="IPR003689">
    <property type="entry name" value="ZIP"/>
</dbReference>
<keyword evidence="7 8" id="KW-0472">Membrane</keyword>
<feature type="transmembrane region" description="Helical" evidence="8">
    <location>
        <begin position="35"/>
        <end position="52"/>
    </location>
</feature>
<reference evidence="10" key="1">
    <citation type="journal article" date="2019" name="Int. J. Syst. Evol. Microbiol.">
        <title>The Global Catalogue of Microorganisms (GCM) 10K type strain sequencing project: providing services to taxonomists for standard genome sequencing and annotation.</title>
        <authorList>
            <consortium name="The Broad Institute Genomics Platform"/>
            <consortium name="The Broad Institute Genome Sequencing Center for Infectious Disease"/>
            <person name="Wu L."/>
            <person name="Ma J."/>
        </authorList>
    </citation>
    <scope>NUCLEOTIDE SEQUENCE [LARGE SCALE GENOMIC DNA]</scope>
    <source>
        <strain evidence="10">JCM 17926</strain>
    </source>
</reference>
<dbReference type="EMBL" id="BAABHC010000005">
    <property type="protein sequence ID" value="GAA4429337.1"/>
    <property type="molecule type" value="Genomic_DNA"/>
</dbReference>
<evidence type="ECO:0000256" key="1">
    <source>
        <dbReference type="ARBA" id="ARBA00004651"/>
    </source>
</evidence>
<feature type="transmembrane region" description="Helical" evidence="8">
    <location>
        <begin position="225"/>
        <end position="244"/>
    </location>
</feature>
<evidence type="ECO:0000256" key="6">
    <source>
        <dbReference type="ARBA" id="ARBA00022989"/>
    </source>
</evidence>
<proteinExistence type="inferred from homology"/>
<protein>
    <submittedName>
        <fullName evidence="9">Zinc transporter</fullName>
    </submittedName>
</protein>
<evidence type="ECO:0000313" key="10">
    <source>
        <dbReference type="Proteomes" id="UP001500552"/>
    </source>
</evidence>
<sequence length="246" mass="25826">MDEYLQVLMYAAMPALGNFAGGILAEIFTVSERTLSLALHLAAGIILAVIGIELMPEAIEAELPYVPLLAFVAGSGFFVLLDRGIDYVQSRFGGETKKGMSAAVAIYIGVTIDLFSDGIMIGTGSTVAASLGLLLALGQVPADIPEGFATIATFKAKGISKGKRLLLSASFAIPIFLGATVGFWAVRDSSEIIKLCLLAFVAGILLTVAVEEMLTEAHDRPDSRWAALALAGGFALFTFLSVYLGE</sequence>
<dbReference type="Pfam" id="PF02535">
    <property type="entry name" value="Zip"/>
    <property type="match status" value="1"/>
</dbReference>
<keyword evidence="3" id="KW-1003">Cell membrane</keyword>